<comment type="caution">
    <text evidence="2">The sequence shown here is derived from an EMBL/GenBank/DDBJ whole genome shotgun (WGS) entry which is preliminary data.</text>
</comment>
<feature type="region of interest" description="Disordered" evidence="1">
    <location>
        <begin position="159"/>
        <end position="178"/>
    </location>
</feature>
<name>A0A699HDW7_TANCI</name>
<organism evidence="2">
    <name type="scientific">Tanacetum cinerariifolium</name>
    <name type="common">Dalmatian daisy</name>
    <name type="synonym">Chrysanthemum cinerariifolium</name>
    <dbReference type="NCBI Taxonomy" id="118510"/>
    <lineage>
        <taxon>Eukaryota</taxon>
        <taxon>Viridiplantae</taxon>
        <taxon>Streptophyta</taxon>
        <taxon>Embryophyta</taxon>
        <taxon>Tracheophyta</taxon>
        <taxon>Spermatophyta</taxon>
        <taxon>Magnoliopsida</taxon>
        <taxon>eudicotyledons</taxon>
        <taxon>Gunneridae</taxon>
        <taxon>Pentapetalae</taxon>
        <taxon>asterids</taxon>
        <taxon>campanulids</taxon>
        <taxon>Asterales</taxon>
        <taxon>Asteraceae</taxon>
        <taxon>Asteroideae</taxon>
        <taxon>Anthemideae</taxon>
        <taxon>Anthemidinae</taxon>
        <taxon>Tanacetum</taxon>
    </lineage>
</organism>
<evidence type="ECO:0000256" key="1">
    <source>
        <dbReference type="SAM" id="MobiDB-lite"/>
    </source>
</evidence>
<dbReference type="AlphaFoldDB" id="A0A699HDW7"/>
<protein>
    <submittedName>
        <fullName evidence="2">Uncharacterized protein</fullName>
    </submittedName>
</protein>
<dbReference type="EMBL" id="BKCJ010137470">
    <property type="protein sequence ID" value="GEX89726.1"/>
    <property type="molecule type" value="Genomic_DNA"/>
</dbReference>
<proteinExistence type="predicted"/>
<reference evidence="2" key="1">
    <citation type="journal article" date="2019" name="Sci. Rep.">
        <title>Draft genome of Tanacetum cinerariifolium, the natural source of mosquito coil.</title>
        <authorList>
            <person name="Yamashiro T."/>
            <person name="Shiraishi A."/>
            <person name="Satake H."/>
            <person name="Nakayama K."/>
        </authorList>
    </citation>
    <scope>NUCLEOTIDE SEQUENCE</scope>
</reference>
<gene>
    <name evidence="2" type="ORF">Tci_361701</name>
</gene>
<sequence length="243" mass="28546">MTRSSKELITPFENPERVFRSKRRLFETPSLVESSLLEFNLFFRHRRTFRRRRNYRSYDKNNGKYMSKTRGNYGLGVARPKINYNAHFELKGQFLKELRENTFSSSEHKDANEYIKKVLEMVDLFHILEMTQDQIMLRAFPMSLTEDVNRWPRTNHQLEQGSSIEEAENESNVWDDGSEDVNLFGGGNLSFQEEPIMLVEEESCPVYDNDNEEEKSMPVYDIDIKDVIEEEEGLVGKGGIYGE</sequence>
<evidence type="ECO:0000313" key="2">
    <source>
        <dbReference type="EMBL" id="GEX89726.1"/>
    </source>
</evidence>
<accession>A0A699HDW7</accession>